<name>A0A376D589_9CORY</name>
<dbReference type="Proteomes" id="UP000254287">
    <property type="component" value="Unassembled WGS sequence"/>
</dbReference>
<accession>A0A376D589</accession>
<sequence>MSARLRTGKRQGNLSVGVKALFPGGVGKHGEATLTTTNGEPQEVGFTVVSEWADYAICSVVTQVPPSSEVSRGTSPVLPSCLMVMVPFLSAGSQ</sequence>
<dbReference type="AlphaFoldDB" id="A0A376D589"/>
<organism evidence="1 2">
    <name type="scientific">Corynebacterium minutissimum</name>
    <dbReference type="NCBI Taxonomy" id="38301"/>
    <lineage>
        <taxon>Bacteria</taxon>
        <taxon>Bacillati</taxon>
        <taxon>Actinomycetota</taxon>
        <taxon>Actinomycetes</taxon>
        <taxon>Mycobacteriales</taxon>
        <taxon>Corynebacteriaceae</taxon>
        <taxon>Corynebacterium</taxon>
    </lineage>
</organism>
<dbReference type="EMBL" id="UFXP01000001">
    <property type="protein sequence ID" value="STC81937.1"/>
    <property type="molecule type" value="Genomic_DNA"/>
</dbReference>
<proteinExistence type="predicted"/>
<reference evidence="1 2" key="1">
    <citation type="submission" date="2018-06" db="EMBL/GenBank/DDBJ databases">
        <authorList>
            <consortium name="Pathogen Informatics"/>
            <person name="Doyle S."/>
        </authorList>
    </citation>
    <scope>NUCLEOTIDE SEQUENCE [LARGE SCALE GENOMIC DNA]</scope>
    <source>
        <strain evidence="1 2">NCTC10289</strain>
    </source>
</reference>
<evidence type="ECO:0000313" key="1">
    <source>
        <dbReference type="EMBL" id="STC81937.1"/>
    </source>
</evidence>
<gene>
    <name evidence="1" type="ORF">NCTC10289_02584</name>
</gene>
<evidence type="ECO:0000313" key="2">
    <source>
        <dbReference type="Proteomes" id="UP000254287"/>
    </source>
</evidence>
<protein>
    <submittedName>
        <fullName evidence="1">Uncharacterized protein</fullName>
    </submittedName>
</protein>